<dbReference type="InterPro" id="IPR029044">
    <property type="entry name" value="Nucleotide-diphossugar_trans"/>
</dbReference>
<dbReference type="GO" id="GO:0016740">
    <property type="term" value="F:transferase activity"/>
    <property type="evidence" value="ECO:0007669"/>
    <property type="project" value="UniProtKB-KW"/>
</dbReference>
<reference evidence="2 3" key="1">
    <citation type="journal article" date="2015" name="Genome Announc.">
        <title>Draft Genome Sequence of Cyanobacterium Hassallia byssoidea Strain VB512170, Isolated from Monuments in India.</title>
        <authorList>
            <person name="Singh D."/>
            <person name="Chandrababunaidu M.M."/>
            <person name="Panda A."/>
            <person name="Sen D."/>
            <person name="Bhattacharyya S."/>
            <person name="Adhikary S.P."/>
            <person name="Tripathy S."/>
        </authorList>
    </citation>
    <scope>NUCLEOTIDE SEQUENCE [LARGE SCALE GENOMIC DNA]</scope>
    <source>
        <strain evidence="2 3">VB512170</strain>
    </source>
</reference>
<dbReference type="InterPro" id="IPR001173">
    <property type="entry name" value="Glyco_trans_2-like"/>
</dbReference>
<proteinExistence type="predicted"/>
<dbReference type="Gene3D" id="3.90.550.10">
    <property type="entry name" value="Spore Coat Polysaccharide Biosynthesis Protein SpsA, Chain A"/>
    <property type="match status" value="1"/>
</dbReference>
<dbReference type="EMBL" id="JTCM02000004">
    <property type="protein sequence ID" value="NEU71604.1"/>
    <property type="molecule type" value="Genomic_DNA"/>
</dbReference>
<dbReference type="AlphaFoldDB" id="A0A846H4N8"/>
<evidence type="ECO:0000259" key="1">
    <source>
        <dbReference type="Pfam" id="PF00535"/>
    </source>
</evidence>
<dbReference type="SUPFAM" id="SSF53448">
    <property type="entry name" value="Nucleotide-diphospho-sugar transferases"/>
    <property type="match status" value="1"/>
</dbReference>
<comment type="caution">
    <text evidence="2">The sequence shown here is derived from an EMBL/GenBank/DDBJ whole genome shotgun (WGS) entry which is preliminary data.</text>
</comment>
<evidence type="ECO:0000313" key="3">
    <source>
        <dbReference type="Proteomes" id="UP000031549"/>
    </source>
</evidence>
<dbReference type="PANTHER" id="PTHR43685">
    <property type="entry name" value="GLYCOSYLTRANSFERASE"/>
    <property type="match status" value="1"/>
</dbReference>
<dbReference type="PANTHER" id="PTHR43685:SF2">
    <property type="entry name" value="GLYCOSYLTRANSFERASE 2-LIKE DOMAIN-CONTAINING PROTEIN"/>
    <property type="match status" value="1"/>
</dbReference>
<dbReference type="Pfam" id="PF00535">
    <property type="entry name" value="Glycos_transf_2"/>
    <property type="match status" value="1"/>
</dbReference>
<accession>A0A846H4N8</accession>
<sequence length="306" mass="35280">MINIAILIPSFNNEDTITYTLESIQSQGEWLKKISAVYIADDCSSDRTIASAEASWQSLIPLQVFPANKNVGERGNVNRAMTLIRDIDWVLLLHSDDIAKPNWLEMMVSRIEVCPDNVGSICSSWDNLMSDGSIEPGEDDPSRKIEVIEGNNDAIKGTLLKGCWWHISGCAIRVKAFEDCGCFDPNLPQLGDWEWLLRCLQSGWSVEYIPRTLILYRQHVGSVSSKSFQTHRDIREFLQIIPKYITFLESHDLFYIYLQRMRFIFRRLVKSLITLNTQRVWQSFQVFFMLLGSLRACQKQLKMIDE</sequence>
<name>A0A846H4N8_9CYAN</name>
<dbReference type="InterPro" id="IPR050834">
    <property type="entry name" value="Glycosyltransf_2"/>
</dbReference>
<gene>
    <name evidence="2" type="ORF">PI95_003145</name>
</gene>
<keyword evidence="3" id="KW-1185">Reference proteome</keyword>
<dbReference type="RefSeq" id="WP_039752625.1">
    <property type="nucleotide sequence ID" value="NZ_JTCM02000004.1"/>
</dbReference>
<protein>
    <submittedName>
        <fullName evidence="2">Glycosyltransferase</fullName>
    </submittedName>
</protein>
<evidence type="ECO:0000313" key="2">
    <source>
        <dbReference type="EMBL" id="NEU71604.1"/>
    </source>
</evidence>
<organism evidence="2 3">
    <name type="scientific">Hassallia byssoidea VB512170</name>
    <dbReference type="NCBI Taxonomy" id="1304833"/>
    <lineage>
        <taxon>Bacteria</taxon>
        <taxon>Bacillati</taxon>
        <taxon>Cyanobacteriota</taxon>
        <taxon>Cyanophyceae</taxon>
        <taxon>Nostocales</taxon>
        <taxon>Tolypothrichaceae</taxon>
        <taxon>Hassallia</taxon>
    </lineage>
</organism>
<dbReference type="Proteomes" id="UP000031549">
    <property type="component" value="Unassembled WGS sequence"/>
</dbReference>
<feature type="domain" description="Glycosyltransferase 2-like" evidence="1">
    <location>
        <begin position="6"/>
        <end position="116"/>
    </location>
</feature>
<keyword evidence="2" id="KW-0808">Transferase</keyword>